<dbReference type="InterPro" id="IPR032789">
    <property type="entry name" value="T2SS-T3SS_pil_N"/>
</dbReference>
<dbReference type="GO" id="GO:0015627">
    <property type="term" value="C:type II protein secretion system complex"/>
    <property type="evidence" value="ECO:0007669"/>
    <property type="project" value="TreeGrafter"/>
</dbReference>
<dbReference type="PANTHER" id="PTHR30332:SF17">
    <property type="entry name" value="TYPE IV PILIATION SYSTEM PROTEIN DR_0774-RELATED"/>
    <property type="match status" value="1"/>
</dbReference>
<sequence>MKQWKTAFTLGLTTVTAAAIAPAPAYAYVQPIWLGVNQSYYMNTGSAITRVAVANPEIADVKILGASALNVVAFKPGTTTLNIWTQNGMRQEYSVTVSKEDKGLAAIIQKAIDLPHVEVTMVGDRVLLKGRVQNQYEKELAYKIACLYIADDAVNNTKQVDRKTSNSIAGMDSSYKLEESLDTSNRVVNLLEMMNPDQINLEALVIEINSNDAKKIGLQYASLDPSQSNSAGTSSESTNSRGNSMNGSASLNGNAGMSGSESNSQSSGTSGTSNKTTTNSGSSYNLSGSAGVSAARNRAESYTMSSKTSNSNVHLGGIGQFYIGESYGQQREKGSNWFTRNWLYTHFSQINAQIFALVQTGRARIISRPNITTMSGKNASILVGGQIPIPVKQGGSDGGISVEYKNYGIELNLLSPKVDNNGNITSEVVASVSRLDWSNAVTANGINIPGVTTRSANTMVNIPSGMTMVIGGLLNSEETKVTQKVPLLGDIPVLGELFKYHYNTNDNSEIMILLTPRVVNETTKAHMSEYMQDAYIDSRREYDTLHNVDLNGAIPKKDSEIKAEKEREEKLKAEKLKQKANKPSFLERYKAIKEENAKANTAGSVSLDNILPPDQVQK</sequence>
<dbReference type="InterPro" id="IPR004846">
    <property type="entry name" value="T2SS/T3SS_dom"/>
</dbReference>
<dbReference type="Proteomes" id="UP000183639">
    <property type="component" value="Unassembled WGS sequence"/>
</dbReference>
<evidence type="ECO:0000256" key="2">
    <source>
        <dbReference type="SAM" id="MobiDB-lite"/>
    </source>
</evidence>
<dbReference type="EMBL" id="FOQK01000008">
    <property type="protein sequence ID" value="SFH91495.1"/>
    <property type="molecule type" value="Genomic_DNA"/>
</dbReference>
<feature type="domain" description="Pilus formation protein N-terminal" evidence="5">
    <location>
        <begin position="31"/>
        <end position="98"/>
    </location>
</feature>
<dbReference type="InterPro" id="IPR050810">
    <property type="entry name" value="Bact_Secretion_Sys_Channel"/>
</dbReference>
<dbReference type="RefSeq" id="WP_075442838.1">
    <property type="nucleotide sequence ID" value="NZ_FOQK01000008.1"/>
</dbReference>
<dbReference type="PANTHER" id="PTHR30332">
    <property type="entry name" value="PROBABLE GENERAL SECRETION PATHWAY PROTEIN D"/>
    <property type="match status" value="1"/>
</dbReference>
<feature type="signal peptide" evidence="3">
    <location>
        <begin position="1"/>
        <end position="27"/>
    </location>
</feature>
<keyword evidence="3" id="KW-0732">Signal</keyword>
<accession>A0A1I3DXT6</accession>
<evidence type="ECO:0000313" key="7">
    <source>
        <dbReference type="Proteomes" id="UP000183639"/>
    </source>
</evidence>
<feature type="domain" description="Type II/III secretion system secretin-like" evidence="4">
    <location>
        <begin position="356"/>
        <end position="519"/>
    </location>
</feature>
<dbReference type="GO" id="GO:0009306">
    <property type="term" value="P:protein secretion"/>
    <property type="evidence" value="ECO:0007669"/>
    <property type="project" value="InterPro"/>
</dbReference>
<dbReference type="Pfam" id="PF00263">
    <property type="entry name" value="Secretin"/>
    <property type="match status" value="1"/>
</dbReference>
<dbReference type="OrthoDB" id="9779724at2"/>
<proteinExistence type="inferred from homology"/>
<dbReference type="Pfam" id="PF13629">
    <property type="entry name" value="T2SS-T3SS_pil_N"/>
    <property type="match status" value="1"/>
</dbReference>
<organism evidence="6 7">
    <name type="scientific">Selenomonas ruminantium</name>
    <dbReference type="NCBI Taxonomy" id="971"/>
    <lineage>
        <taxon>Bacteria</taxon>
        <taxon>Bacillati</taxon>
        <taxon>Bacillota</taxon>
        <taxon>Negativicutes</taxon>
        <taxon>Selenomonadales</taxon>
        <taxon>Selenomonadaceae</taxon>
        <taxon>Selenomonas</taxon>
    </lineage>
</organism>
<evidence type="ECO:0000256" key="1">
    <source>
        <dbReference type="RuleBase" id="RU004003"/>
    </source>
</evidence>
<protein>
    <submittedName>
        <fullName evidence="6">BON domain-containing protein</fullName>
    </submittedName>
</protein>
<feature type="region of interest" description="Disordered" evidence="2">
    <location>
        <begin position="223"/>
        <end position="290"/>
    </location>
</feature>
<evidence type="ECO:0000259" key="4">
    <source>
        <dbReference type="Pfam" id="PF00263"/>
    </source>
</evidence>
<feature type="compositionally biased region" description="Polar residues" evidence="2">
    <location>
        <begin position="598"/>
        <end position="607"/>
    </location>
</feature>
<evidence type="ECO:0000313" key="6">
    <source>
        <dbReference type="EMBL" id="SFH91495.1"/>
    </source>
</evidence>
<feature type="compositionally biased region" description="Low complexity" evidence="2">
    <location>
        <begin position="257"/>
        <end position="283"/>
    </location>
</feature>
<feature type="chain" id="PRO_5010344032" evidence="3">
    <location>
        <begin position="28"/>
        <end position="618"/>
    </location>
</feature>
<dbReference type="AlphaFoldDB" id="A0A1I3DXT6"/>
<feature type="region of interest" description="Disordered" evidence="2">
    <location>
        <begin position="597"/>
        <end position="618"/>
    </location>
</feature>
<evidence type="ECO:0000256" key="3">
    <source>
        <dbReference type="SAM" id="SignalP"/>
    </source>
</evidence>
<evidence type="ECO:0000259" key="5">
    <source>
        <dbReference type="Pfam" id="PF13629"/>
    </source>
</evidence>
<gene>
    <name evidence="6" type="ORF">SAMN04487861_10850</name>
</gene>
<feature type="compositionally biased region" description="Polar residues" evidence="2">
    <location>
        <begin position="224"/>
        <end position="255"/>
    </location>
</feature>
<name>A0A1I3DXT6_SELRU</name>
<comment type="similarity">
    <text evidence="1">Belongs to the bacterial secretin family.</text>
</comment>
<reference evidence="6 7" key="1">
    <citation type="submission" date="2016-10" db="EMBL/GenBank/DDBJ databases">
        <authorList>
            <person name="de Groot N.N."/>
        </authorList>
    </citation>
    <scope>NUCLEOTIDE SEQUENCE [LARGE SCALE GENOMIC DNA]</scope>
    <source>
        <strain evidence="6 7">Z108</strain>
    </source>
</reference>